<reference evidence="2 3" key="2">
    <citation type="submission" date="2019-04" db="EMBL/GenBank/DDBJ databases">
        <authorList>
            <person name="Yang S."/>
            <person name="Wei W."/>
        </authorList>
    </citation>
    <scope>NUCLEOTIDE SEQUENCE [LARGE SCALE GENOMIC DNA]</scope>
    <source>
        <strain evidence="3">ZP60</strain>
    </source>
</reference>
<dbReference type="CDD" id="cd08946">
    <property type="entry name" value="SDR_e"/>
    <property type="match status" value="1"/>
</dbReference>
<dbReference type="AlphaFoldDB" id="A0A4D6KBD0"/>
<dbReference type="InterPro" id="IPR050177">
    <property type="entry name" value="Lipid_A_modif_metabolic_enz"/>
</dbReference>
<dbReference type="DNASU" id="8410197"/>
<dbReference type="InterPro" id="IPR036291">
    <property type="entry name" value="NAD(P)-bd_dom_sf"/>
</dbReference>
<dbReference type="PANTHER" id="PTHR43245:SF23">
    <property type="entry name" value="NAD(P)-BINDING DOMAIN-CONTAINING PROTEIN"/>
    <property type="match status" value="1"/>
</dbReference>
<dbReference type="Proteomes" id="UP000297053">
    <property type="component" value="Chromosome"/>
</dbReference>
<proteinExistence type="predicted"/>
<accession>A0A4D6KBD0</accession>
<sequence length="264" mass="28078">MNALVTGHAGYIGGVLTDQLSAAGHEVVGFDNAADPADDIRDADRVEALFEAHDFDAVYHLAADADVWTDDWRHLVENNVMGTATVVGVARERDVPVVFASSIAAADQVNRYGHSKHLAEGAVSEYDGVTTVRFPNVVGGPAPRGQAQDMIEQALDGEIEVWGDGEIVRPYVDVGDLCAFLRELGTGSFAVETPAAVSSYTFTNAAVGESIQSIVAEETGTEPALSIVDRTPPSPMELSADDIRLRDPTPIEASLRSQIRAAME</sequence>
<dbReference type="SMR" id="A0A4D6KBD0"/>
<gene>
    <name evidence="2" type="ORF">E5139_06595</name>
</gene>
<dbReference type="RefSeq" id="WP_015761663.1">
    <property type="nucleotide sequence ID" value="NZ_CP039375.1"/>
</dbReference>
<evidence type="ECO:0000313" key="2">
    <source>
        <dbReference type="EMBL" id="QCD65317.1"/>
    </source>
</evidence>
<dbReference type="Pfam" id="PF01370">
    <property type="entry name" value="Epimerase"/>
    <property type="match status" value="1"/>
</dbReference>
<protein>
    <submittedName>
        <fullName evidence="2">NAD(P)-dependent oxidoreductase</fullName>
    </submittedName>
</protein>
<name>A0A4D6KBD0_9EURY</name>
<dbReference type="PANTHER" id="PTHR43245">
    <property type="entry name" value="BIFUNCTIONAL POLYMYXIN RESISTANCE PROTEIN ARNA"/>
    <property type="match status" value="1"/>
</dbReference>
<reference evidence="2 3" key="1">
    <citation type="submission" date="2019-04" db="EMBL/GenBank/DDBJ databases">
        <title>Complete genome sequence of Arthrobacter sp. ZXY-2 associated with effective atrazine degradation and salt adaptation.</title>
        <authorList>
            <person name="Zhao X."/>
        </authorList>
    </citation>
    <scope>NUCLEOTIDE SEQUENCE [LARGE SCALE GENOMIC DNA]</scope>
    <source>
        <strain evidence="3">ZP60</strain>
    </source>
</reference>
<organism evidence="2 3">
    <name type="scientific">Halomicrobium mukohataei</name>
    <dbReference type="NCBI Taxonomy" id="57705"/>
    <lineage>
        <taxon>Archaea</taxon>
        <taxon>Methanobacteriati</taxon>
        <taxon>Methanobacteriota</taxon>
        <taxon>Stenosarchaea group</taxon>
        <taxon>Halobacteria</taxon>
        <taxon>Halobacteriales</taxon>
        <taxon>Haloarculaceae</taxon>
        <taxon>Halomicrobium</taxon>
    </lineage>
</organism>
<dbReference type="KEGG" id="halz:E5139_06595"/>
<dbReference type="SUPFAM" id="SSF51735">
    <property type="entry name" value="NAD(P)-binding Rossmann-fold domains"/>
    <property type="match status" value="1"/>
</dbReference>
<feature type="domain" description="NAD-dependent epimerase/dehydratase" evidence="1">
    <location>
        <begin position="3"/>
        <end position="180"/>
    </location>
</feature>
<evidence type="ECO:0000259" key="1">
    <source>
        <dbReference type="Pfam" id="PF01370"/>
    </source>
</evidence>
<dbReference type="EMBL" id="CP039375">
    <property type="protein sequence ID" value="QCD65317.1"/>
    <property type="molecule type" value="Genomic_DNA"/>
</dbReference>
<evidence type="ECO:0000313" key="3">
    <source>
        <dbReference type="Proteomes" id="UP000297053"/>
    </source>
</evidence>
<dbReference type="InterPro" id="IPR001509">
    <property type="entry name" value="Epimerase_deHydtase"/>
</dbReference>
<dbReference type="Gene3D" id="3.40.50.720">
    <property type="entry name" value="NAD(P)-binding Rossmann-like Domain"/>
    <property type="match status" value="1"/>
</dbReference>
<dbReference type="GeneID" id="42178589"/>